<reference evidence="1" key="1">
    <citation type="submission" date="2020-02" db="EMBL/GenBank/DDBJ databases">
        <authorList>
            <person name="Meier V. D."/>
        </authorList>
    </citation>
    <scope>NUCLEOTIDE SEQUENCE</scope>
    <source>
        <strain evidence="1">AVDCRST_MAG93</strain>
    </source>
</reference>
<gene>
    <name evidence="1" type="ORF">AVDCRST_MAG93-5934</name>
</gene>
<proteinExistence type="predicted"/>
<name>A0A6J4L8D1_9CHLR</name>
<evidence type="ECO:0000313" key="1">
    <source>
        <dbReference type="EMBL" id="CAA9325363.1"/>
    </source>
</evidence>
<dbReference type="AlphaFoldDB" id="A0A6J4L8D1"/>
<sequence>EMVPLLLAANEQYGHGGRAQDILGRAAEQLAKRP</sequence>
<feature type="non-terminal residue" evidence="1">
    <location>
        <position position="1"/>
    </location>
</feature>
<accession>A0A6J4L8D1</accession>
<organism evidence="1">
    <name type="scientific">uncultured Chloroflexia bacterium</name>
    <dbReference type="NCBI Taxonomy" id="1672391"/>
    <lineage>
        <taxon>Bacteria</taxon>
        <taxon>Bacillati</taxon>
        <taxon>Chloroflexota</taxon>
        <taxon>Chloroflexia</taxon>
        <taxon>environmental samples</taxon>
    </lineage>
</organism>
<dbReference type="EMBL" id="CADCTR010001993">
    <property type="protein sequence ID" value="CAA9325363.1"/>
    <property type="molecule type" value="Genomic_DNA"/>
</dbReference>
<protein>
    <submittedName>
        <fullName evidence="1">Uncharacterized protein</fullName>
    </submittedName>
</protein>